<comment type="caution">
    <text evidence="2">The sequence shown here is derived from an EMBL/GenBank/DDBJ whole genome shotgun (WGS) entry which is preliminary data.</text>
</comment>
<dbReference type="Proteomes" id="UP000321386">
    <property type="component" value="Unassembled WGS sequence"/>
</dbReference>
<feature type="region of interest" description="Disordered" evidence="1">
    <location>
        <begin position="76"/>
        <end position="124"/>
    </location>
</feature>
<evidence type="ECO:0000256" key="1">
    <source>
        <dbReference type="SAM" id="MobiDB-lite"/>
    </source>
</evidence>
<evidence type="ECO:0000313" key="3">
    <source>
        <dbReference type="Proteomes" id="UP000321386"/>
    </source>
</evidence>
<dbReference type="EMBL" id="BJUA01000005">
    <property type="protein sequence ID" value="GEK17666.1"/>
    <property type="molecule type" value="Genomic_DNA"/>
</dbReference>
<dbReference type="AlphaFoldDB" id="A0A510UT49"/>
<name>A0A510UT49_9CELL</name>
<reference evidence="2 3" key="1">
    <citation type="submission" date="2019-07" db="EMBL/GenBank/DDBJ databases">
        <title>Whole genome shotgun sequence of Cellulomonas persica NBRC 101101.</title>
        <authorList>
            <person name="Hosoyama A."/>
            <person name="Uohara A."/>
            <person name="Ohji S."/>
            <person name="Ichikawa N."/>
        </authorList>
    </citation>
    <scope>NUCLEOTIDE SEQUENCE [LARGE SCALE GENOMIC DNA]</scope>
    <source>
        <strain evidence="2 3">NBRC 101101</strain>
    </source>
</reference>
<accession>A0A510UT49</accession>
<keyword evidence="3" id="KW-1185">Reference proteome</keyword>
<organism evidence="2 3">
    <name type="scientific">Cellulomonas persica</name>
    <dbReference type="NCBI Taxonomy" id="76861"/>
    <lineage>
        <taxon>Bacteria</taxon>
        <taxon>Bacillati</taxon>
        <taxon>Actinomycetota</taxon>
        <taxon>Actinomycetes</taxon>
        <taxon>Micrococcales</taxon>
        <taxon>Cellulomonadaceae</taxon>
        <taxon>Cellulomonas</taxon>
    </lineage>
</organism>
<gene>
    <name evidence="2" type="ORF">CPE01_13990</name>
</gene>
<proteinExistence type="predicted"/>
<protein>
    <submittedName>
        <fullName evidence="2">Uncharacterized protein</fullName>
    </submittedName>
</protein>
<evidence type="ECO:0000313" key="2">
    <source>
        <dbReference type="EMBL" id="GEK17666.1"/>
    </source>
</evidence>
<feature type="compositionally biased region" description="Low complexity" evidence="1">
    <location>
        <begin position="98"/>
        <end position="111"/>
    </location>
</feature>
<sequence length="124" mass="11783">MVEVRGGTDGGLVPVAPADAGGAVGVVVMAVSSFRGRVAVEIAVLVAPAAFLNQAVVLSTAAMSGVGGSCCAEVDDRSSGVDFSSTATAGLPDDEAEPVVGAAEAVAADGPAPEPTGFGADAVP</sequence>